<dbReference type="InterPro" id="IPR000008">
    <property type="entry name" value="C2_dom"/>
</dbReference>
<reference evidence="2" key="1">
    <citation type="submission" date="2021-09" db="EMBL/GenBank/DDBJ databases">
        <title>The genome of Mauremys mutica provides insights into the evolution of semi-aquatic lifestyle.</title>
        <authorList>
            <person name="Gong S."/>
            <person name="Gao Y."/>
        </authorList>
    </citation>
    <scope>NUCLEOTIDE SEQUENCE</scope>
    <source>
        <strain evidence="2">MM-2020</strain>
        <tissue evidence="2">Muscle</tissue>
    </source>
</reference>
<organism evidence="2 3">
    <name type="scientific">Mauremys mutica</name>
    <name type="common">yellowpond turtle</name>
    <dbReference type="NCBI Taxonomy" id="74926"/>
    <lineage>
        <taxon>Eukaryota</taxon>
        <taxon>Metazoa</taxon>
        <taxon>Chordata</taxon>
        <taxon>Craniata</taxon>
        <taxon>Vertebrata</taxon>
        <taxon>Euteleostomi</taxon>
        <taxon>Archelosauria</taxon>
        <taxon>Testudinata</taxon>
        <taxon>Testudines</taxon>
        <taxon>Cryptodira</taxon>
        <taxon>Durocryptodira</taxon>
        <taxon>Testudinoidea</taxon>
        <taxon>Geoemydidae</taxon>
        <taxon>Geoemydinae</taxon>
        <taxon>Mauremys</taxon>
    </lineage>
</organism>
<protein>
    <recommendedName>
        <fullName evidence="1">C2 domain-containing protein</fullName>
    </recommendedName>
</protein>
<proteinExistence type="predicted"/>
<evidence type="ECO:0000259" key="1">
    <source>
        <dbReference type="Pfam" id="PF00168"/>
    </source>
</evidence>
<keyword evidence="3" id="KW-1185">Reference proteome</keyword>
<evidence type="ECO:0000313" key="3">
    <source>
        <dbReference type="Proteomes" id="UP000827986"/>
    </source>
</evidence>
<dbReference type="SUPFAM" id="SSF49562">
    <property type="entry name" value="C2 domain (Calcium/lipid-binding domain, CaLB)"/>
    <property type="match status" value="1"/>
</dbReference>
<dbReference type="AlphaFoldDB" id="A0A9D3XQB9"/>
<dbReference type="Gene3D" id="2.60.40.150">
    <property type="entry name" value="C2 domain"/>
    <property type="match status" value="1"/>
</dbReference>
<dbReference type="InterPro" id="IPR035892">
    <property type="entry name" value="C2_domain_sf"/>
</dbReference>
<sequence length="199" mass="21772">MAASPVEVVGLPSEEENTRIVRVKIIAGIGLAKKDILGASDPYVKVTVYEPVNGIFTSVQTKTIKKSYIGKVSREKCRKMCLLSIGSGKYWVSIGIGEEAEKQKLLGPVDQIWICTGRSFRKNQSNASFALTVANISDIQELCIKKTSYHSVVNQAIVDQKSFHYHKLPEGNIETRLAVCVCAVAELSLTVVGNQVLCK</sequence>
<gene>
    <name evidence="2" type="ORF">KIL84_014237</name>
</gene>
<feature type="domain" description="C2" evidence="1">
    <location>
        <begin position="21"/>
        <end position="67"/>
    </location>
</feature>
<dbReference type="Proteomes" id="UP000827986">
    <property type="component" value="Unassembled WGS sequence"/>
</dbReference>
<comment type="caution">
    <text evidence="2">The sequence shown here is derived from an EMBL/GenBank/DDBJ whole genome shotgun (WGS) entry which is preliminary data.</text>
</comment>
<accession>A0A9D3XQB9</accession>
<name>A0A9D3XQB9_9SAUR</name>
<dbReference type="EMBL" id="JAHDVG010000465">
    <property type="protein sequence ID" value="KAH1183621.1"/>
    <property type="molecule type" value="Genomic_DNA"/>
</dbReference>
<evidence type="ECO:0000313" key="2">
    <source>
        <dbReference type="EMBL" id="KAH1183621.1"/>
    </source>
</evidence>
<dbReference type="Pfam" id="PF00168">
    <property type="entry name" value="C2"/>
    <property type="match status" value="1"/>
</dbReference>